<evidence type="ECO:0000313" key="2">
    <source>
        <dbReference type="Proteomes" id="UP000619238"/>
    </source>
</evidence>
<organism evidence="1 2">
    <name type="scientific">Kordia aestuariivivens</name>
    <dbReference type="NCBI Taxonomy" id="2759037"/>
    <lineage>
        <taxon>Bacteria</taxon>
        <taxon>Pseudomonadati</taxon>
        <taxon>Bacteroidota</taxon>
        <taxon>Flavobacteriia</taxon>
        <taxon>Flavobacteriales</taxon>
        <taxon>Flavobacteriaceae</taxon>
        <taxon>Kordia</taxon>
    </lineage>
</organism>
<dbReference type="EMBL" id="JACGWS010000010">
    <property type="protein sequence ID" value="MBC8756204.1"/>
    <property type="molecule type" value="Genomic_DNA"/>
</dbReference>
<gene>
    <name evidence="1" type="ORF">H2O64_16120</name>
</gene>
<sequence length="62" mass="6778">MKKRNLTVKLNLRKKIIASLDLRKLHGGIGNASDDPTTVDNSLGKQSTCPIETCTCVDPVRL</sequence>
<reference evidence="1 2" key="1">
    <citation type="submission" date="2020-07" db="EMBL/GenBank/DDBJ databases">
        <title>Description of Kordia aestuariivivens sp. nov., isolated from a tidal flat.</title>
        <authorList>
            <person name="Park S."/>
            <person name="Yoon J.-H."/>
        </authorList>
    </citation>
    <scope>NUCLEOTIDE SEQUENCE [LARGE SCALE GENOMIC DNA]</scope>
    <source>
        <strain evidence="1 2">YSTF-M3</strain>
    </source>
</reference>
<name>A0ABR7QCD1_9FLAO</name>
<evidence type="ECO:0000313" key="1">
    <source>
        <dbReference type="EMBL" id="MBC8756204.1"/>
    </source>
</evidence>
<dbReference type="RefSeq" id="WP_187563247.1">
    <property type="nucleotide sequence ID" value="NZ_JACGWS010000010.1"/>
</dbReference>
<keyword evidence="2" id="KW-1185">Reference proteome</keyword>
<evidence type="ECO:0008006" key="3">
    <source>
        <dbReference type="Google" id="ProtNLM"/>
    </source>
</evidence>
<protein>
    <recommendedName>
        <fullName evidence="3">Bacteriocin</fullName>
    </recommendedName>
</protein>
<proteinExistence type="predicted"/>
<comment type="caution">
    <text evidence="1">The sequence shown here is derived from an EMBL/GenBank/DDBJ whole genome shotgun (WGS) entry which is preliminary data.</text>
</comment>
<dbReference type="Proteomes" id="UP000619238">
    <property type="component" value="Unassembled WGS sequence"/>
</dbReference>
<accession>A0ABR7QCD1</accession>